<keyword evidence="2" id="KW-0732">Signal</keyword>
<sequence length="707" mass="80147">MRSLSFMLCVLFVNCGKAEPVTNVTIEDVPQTKTEAQIVNGDDKSDELPENTLEHDIATVLKELNLIPNNDTSSQQDQSLPADEKWNITRDFPTNHIEDDTGSNLQTSTPSYSITQTSEYVPPSHKPTYNEAPYHYTAPTSNPFPHFPQNNDIHKTNHPQNFQQSAPPTTKFTPPTNSKPHTETTLNTLNYYVPLQSHVVSKPPTFSQNNFPPQQWTYKPQSTSYDVPYTPANSYISGQPLPNYSPIPWSYLCVFFLTYDTTWSGTIDQAEIQQVIKTFANVESQEHHLSKTPENAEHSTATHNQFVPSQRLEYSSVYDKVGFPSIEHNTGFQGHPLNQQWTPGFTTPLNTNGEGLQTETTFGIIEPVQPFYPPAGVQKEVNLHNFDIRPSDLRYSHLIHNNPFLPPSYFSPIDFVGSHTPKQSQHPQRTESNAKNLPTVIVKSIDLTRATNGPVHAESAPRSQYLDPGSNIEFPLIPKNSDIQNTNFDGFSLSQTPQTPTPDSPELINSNDYSTIFRNSGPDYHDSSFLHRNVDYTTHPPALSYDVPDDITNYQNNFSHHQYQPIPTSSSSPMPLLTDEVVNPVNHVPRITNPNLIKCYFYKNGMLKRLKKCKIPRKHRKRLPKYKMVKDLSMHQQHINYDSIEDYVPAKQKQPTNLGTLHHIPSSEESEETPNAQKPTKFLLKTTVHYPSYCKKLPALLKNMLCS</sequence>
<evidence type="ECO:0000256" key="1">
    <source>
        <dbReference type="SAM" id="MobiDB-lite"/>
    </source>
</evidence>
<organism evidence="3 4">
    <name type="scientific">Pyrocoelia pectoralis</name>
    <dbReference type="NCBI Taxonomy" id="417401"/>
    <lineage>
        <taxon>Eukaryota</taxon>
        <taxon>Metazoa</taxon>
        <taxon>Ecdysozoa</taxon>
        <taxon>Arthropoda</taxon>
        <taxon>Hexapoda</taxon>
        <taxon>Insecta</taxon>
        <taxon>Pterygota</taxon>
        <taxon>Neoptera</taxon>
        <taxon>Endopterygota</taxon>
        <taxon>Coleoptera</taxon>
        <taxon>Polyphaga</taxon>
        <taxon>Elateriformia</taxon>
        <taxon>Elateroidea</taxon>
        <taxon>Lampyridae</taxon>
        <taxon>Lampyrinae</taxon>
        <taxon>Pyrocoelia</taxon>
    </lineage>
</organism>
<name>A0AAN7VT23_9COLE</name>
<dbReference type="Proteomes" id="UP001329430">
    <property type="component" value="Chromosome 1"/>
</dbReference>
<accession>A0AAN7VT23</accession>
<evidence type="ECO:0000256" key="2">
    <source>
        <dbReference type="SAM" id="SignalP"/>
    </source>
</evidence>
<keyword evidence="4" id="KW-1185">Reference proteome</keyword>
<dbReference type="AlphaFoldDB" id="A0AAN7VT23"/>
<feature type="region of interest" description="Disordered" evidence="1">
    <location>
        <begin position="163"/>
        <end position="182"/>
    </location>
</feature>
<feature type="region of interest" description="Disordered" evidence="1">
    <location>
        <begin position="452"/>
        <end position="472"/>
    </location>
</feature>
<proteinExistence type="predicted"/>
<feature type="chain" id="PRO_5042907036" evidence="2">
    <location>
        <begin position="19"/>
        <end position="707"/>
    </location>
</feature>
<evidence type="ECO:0000313" key="4">
    <source>
        <dbReference type="Proteomes" id="UP001329430"/>
    </source>
</evidence>
<feature type="region of interest" description="Disordered" evidence="1">
    <location>
        <begin position="656"/>
        <end position="678"/>
    </location>
</feature>
<dbReference type="EMBL" id="JAVRBK010000001">
    <property type="protein sequence ID" value="KAK5649349.1"/>
    <property type="molecule type" value="Genomic_DNA"/>
</dbReference>
<protein>
    <submittedName>
        <fullName evidence="3">Uncharacterized protein</fullName>
    </submittedName>
</protein>
<comment type="caution">
    <text evidence="3">The sequence shown here is derived from an EMBL/GenBank/DDBJ whole genome shotgun (WGS) entry which is preliminary data.</text>
</comment>
<gene>
    <name evidence="3" type="ORF">RI129_000378</name>
</gene>
<evidence type="ECO:0000313" key="3">
    <source>
        <dbReference type="EMBL" id="KAK5649349.1"/>
    </source>
</evidence>
<feature type="compositionally biased region" description="Polar residues" evidence="1">
    <location>
        <begin position="485"/>
        <end position="494"/>
    </location>
</feature>
<reference evidence="3 4" key="1">
    <citation type="journal article" date="2024" name="Insects">
        <title>An Improved Chromosome-Level Genome Assembly of the Firefly Pyrocoelia pectoralis.</title>
        <authorList>
            <person name="Fu X."/>
            <person name="Meyer-Rochow V.B."/>
            <person name="Ballantyne L."/>
            <person name="Zhu X."/>
        </authorList>
    </citation>
    <scope>NUCLEOTIDE SEQUENCE [LARGE SCALE GENOMIC DNA]</scope>
    <source>
        <strain evidence="3">XCY_ONT2</strain>
    </source>
</reference>
<feature type="signal peptide" evidence="2">
    <location>
        <begin position="1"/>
        <end position="18"/>
    </location>
</feature>
<feature type="region of interest" description="Disordered" evidence="1">
    <location>
        <begin position="485"/>
        <end position="509"/>
    </location>
</feature>